<dbReference type="Proteomes" id="UP000068196">
    <property type="component" value="Chromosome"/>
</dbReference>
<dbReference type="PATRIC" id="fig|1653476.3.peg.684"/>
<evidence type="ECO:0000313" key="1">
    <source>
        <dbReference type="EMBL" id="BAU23056.1"/>
    </source>
</evidence>
<name>A0A0U5B4S7_9BACT</name>
<protein>
    <recommendedName>
        <fullName evidence="3">SapC family protein</fullName>
    </recommendedName>
</protein>
<dbReference type="EMBL" id="AP014945">
    <property type="protein sequence ID" value="BAU23056.1"/>
    <property type="molecule type" value="Genomic_DNA"/>
</dbReference>
<dbReference type="STRING" id="1653476.THC_0664"/>
<proteinExistence type="predicted"/>
<evidence type="ECO:0008006" key="3">
    <source>
        <dbReference type="Google" id="ProtNLM"/>
    </source>
</evidence>
<organism evidence="1 2">
    <name type="scientific">Caldimicrobium thiodismutans</name>
    <dbReference type="NCBI Taxonomy" id="1653476"/>
    <lineage>
        <taxon>Bacteria</taxon>
        <taxon>Pseudomonadati</taxon>
        <taxon>Thermodesulfobacteriota</taxon>
        <taxon>Thermodesulfobacteria</taxon>
        <taxon>Thermodesulfobacteriales</taxon>
        <taxon>Thermodesulfobacteriaceae</taxon>
        <taxon>Caldimicrobium</taxon>
    </lineage>
</organism>
<dbReference type="KEGG" id="cthi:THC_0664"/>
<dbReference type="AlphaFoldDB" id="A0A0U5B4S7"/>
<accession>A0A0U5B4S7</accession>
<dbReference type="InterPro" id="IPR010836">
    <property type="entry name" value="SapC"/>
</dbReference>
<reference evidence="1 2" key="1">
    <citation type="journal article" date="2016" name="Int. J. Syst. Evol. Microbiol.">
        <title>Caldimicrobium thiodismutans sp. nov., a sulfur-disproportionating bacterium isolated from a hot spring, and emended description of the genus Caldimicrobium.</title>
        <authorList>
            <person name="Kojima H."/>
            <person name="Umezawa K."/>
            <person name="Fukui M."/>
        </authorList>
    </citation>
    <scope>NUCLEOTIDE SEQUENCE [LARGE SCALE GENOMIC DNA]</scope>
    <source>
        <strain evidence="1 2">TF1</strain>
    </source>
</reference>
<dbReference type="OrthoDB" id="9806524at2"/>
<reference evidence="2" key="2">
    <citation type="journal article" date="2016" name="Int. J. Syst. Evol. Microbiol.">
        <title>Caldimicrobium thiodismutans sp. nov., a sulfur-disproportionating bacterium isolated from a hot spring.</title>
        <authorList>
            <person name="Kojima H."/>
            <person name="Umezawa K."/>
            <person name="Fukui M."/>
        </authorList>
    </citation>
    <scope>NUCLEOTIDE SEQUENCE [LARGE SCALE GENOMIC DNA]</scope>
    <source>
        <strain evidence="2">TF1</strain>
    </source>
</reference>
<evidence type="ECO:0000313" key="2">
    <source>
        <dbReference type="Proteomes" id="UP000068196"/>
    </source>
</evidence>
<sequence>MFSPFKAFKDPVILDPQEHRNLRIYKPENYSFMEGVEVVPLTFSELLSVSMYYPVMFGVFERELFPFAVLGVNGKNVYLNDEGFFKVDVIPSVVLSYPFGIVRKKEEENVEWIVIVDKFCEDEKGERLFEDEGSDTPYFQSIKSQLTDLALDFHKVYEFTREIAELNLLKPIDFEVSNKYGTTRFRNVLIGNIESLSKIQPEKLYFLNTSGYLPIIYSIYFSVRNFKLFDLI</sequence>
<keyword evidence="2" id="KW-1185">Reference proteome</keyword>
<dbReference type="RefSeq" id="WP_068513282.1">
    <property type="nucleotide sequence ID" value="NZ_AP014945.1"/>
</dbReference>
<gene>
    <name evidence="1" type="ORF">THC_0664</name>
</gene>
<dbReference type="Pfam" id="PF07277">
    <property type="entry name" value="SapC"/>
    <property type="match status" value="1"/>
</dbReference>